<keyword evidence="14" id="KW-0067">ATP-binding</keyword>
<dbReference type="AlphaFoldDB" id="W0RNI0"/>
<gene>
    <name evidence="23" type="ORF">J421_5039</name>
</gene>
<dbReference type="KEGG" id="gba:J421_5039"/>
<keyword evidence="13 23" id="KW-0418">Kinase</keyword>
<dbReference type="InterPro" id="IPR036890">
    <property type="entry name" value="HATPase_C_sf"/>
</dbReference>
<evidence type="ECO:0000256" key="7">
    <source>
        <dbReference type="ARBA" id="ARBA00022485"/>
    </source>
</evidence>
<keyword evidence="9" id="KW-0597">Phosphoprotein</keyword>
<dbReference type="PANTHER" id="PTHR24421:SF10">
    <property type="entry name" value="NITRATE_NITRITE SENSOR PROTEIN NARQ"/>
    <property type="match status" value="1"/>
</dbReference>
<sequence>MTVIVKKGWEPASTGGPVLRRAVGVPNTAPRAGWLRRVLGVSLLAKLVGANVLVALAAAVALLTTPDALRGARGVEILAVALGLALLLNGMLVVLALRPVREIEAVAARVWRGDFGARVVPSPVADAELARLGCTLNLLLDGLASDRDRLRAAAAQTMRAQDAERSRIARELHDSVAQSIAALAYQLTAAARDATDPATTARLAELRAFAGTVLEEVRALSHTVHPRVLDDLGLVPGLQWLARTMSERSDLQVTVTAAPDVADGASPEVMAALYRVAQESLRNVERHAHARTADVRLARDHAALVLEVRDDGDGFSLADAEARRPGMGLFAMRERVDLVNGRVHIDAAPGRGTRIRASVPIAP</sequence>
<dbReference type="PROSITE" id="PS50885">
    <property type="entry name" value="HAMP"/>
    <property type="match status" value="1"/>
</dbReference>
<dbReference type="Gene3D" id="1.20.5.1930">
    <property type="match status" value="1"/>
</dbReference>
<dbReference type="FunCoup" id="W0RNI0">
    <property type="interactions" value="100"/>
</dbReference>
<evidence type="ECO:0000256" key="4">
    <source>
        <dbReference type="ARBA" id="ARBA00004496"/>
    </source>
</evidence>
<evidence type="ECO:0000256" key="8">
    <source>
        <dbReference type="ARBA" id="ARBA00022490"/>
    </source>
</evidence>
<keyword evidence="12" id="KW-0547">Nucleotide-binding</keyword>
<feature type="domain" description="HAMP" evidence="22">
    <location>
        <begin position="97"/>
        <end position="148"/>
    </location>
</feature>
<keyword evidence="16" id="KW-0902">Two-component regulatory system</keyword>
<dbReference type="GO" id="GO:0051539">
    <property type="term" value="F:4 iron, 4 sulfur cluster binding"/>
    <property type="evidence" value="ECO:0007669"/>
    <property type="project" value="UniProtKB-KW"/>
</dbReference>
<keyword evidence="7" id="KW-0004">4Fe-4S</keyword>
<dbReference type="InterPro" id="IPR050482">
    <property type="entry name" value="Sensor_HK_TwoCompSys"/>
</dbReference>
<evidence type="ECO:0000256" key="20">
    <source>
        <dbReference type="SAM" id="Phobius"/>
    </source>
</evidence>
<evidence type="ECO:0000256" key="11">
    <source>
        <dbReference type="ARBA" id="ARBA00022723"/>
    </source>
</evidence>
<evidence type="ECO:0000256" key="14">
    <source>
        <dbReference type="ARBA" id="ARBA00022840"/>
    </source>
</evidence>
<keyword evidence="11" id="KW-0479">Metal-binding</keyword>
<dbReference type="SUPFAM" id="SSF55874">
    <property type="entry name" value="ATPase domain of HSP90 chaperone/DNA topoisomerase II/histidine kinase"/>
    <property type="match status" value="1"/>
</dbReference>
<evidence type="ECO:0000256" key="16">
    <source>
        <dbReference type="ARBA" id="ARBA00023012"/>
    </source>
</evidence>
<evidence type="ECO:0000256" key="15">
    <source>
        <dbReference type="ARBA" id="ARBA00023004"/>
    </source>
</evidence>
<evidence type="ECO:0000256" key="5">
    <source>
        <dbReference type="ARBA" id="ARBA00012438"/>
    </source>
</evidence>
<comment type="function">
    <text evidence="18">Member of the two-component regulatory system NreB/NreC involved in the control of dissimilatory nitrate/nitrite reduction in response to oxygen. NreB functions as a direct oxygen sensor histidine kinase which is autophosphorylated, in the absence of oxygen, probably at the conserved histidine residue, and transfers its phosphate group probably to a conserved aspartate residue of NreC. NreB/NreC activates the expression of the nitrate (narGHJI) and nitrite (nir) reductase operons, as well as the putative nitrate transporter gene narT.</text>
</comment>
<dbReference type="GO" id="GO:0005524">
    <property type="term" value="F:ATP binding"/>
    <property type="evidence" value="ECO:0007669"/>
    <property type="project" value="UniProtKB-KW"/>
</dbReference>
<evidence type="ECO:0000313" key="24">
    <source>
        <dbReference type="Proteomes" id="UP000019151"/>
    </source>
</evidence>
<comment type="cofactor">
    <cofactor evidence="2">
        <name>[4Fe-4S] cluster</name>
        <dbReference type="ChEBI" id="CHEBI:49883"/>
    </cofactor>
</comment>
<dbReference type="GO" id="GO:0016020">
    <property type="term" value="C:membrane"/>
    <property type="evidence" value="ECO:0007669"/>
    <property type="project" value="UniProtKB-SubCell"/>
</dbReference>
<keyword evidence="8" id="KW-0963">Cytoplasm</keyword>
<feature type="transmembrane region" description="Helical" evidence="20">
    <location>
        <begin position="75"/>
        <end position="97"/>
    </location>
</feature>
<evidence type="ECO:0000256" key="13">
    <source>
        <dbReference type="ARBA" id="ARBA00022777"/>
    </source>
</evidence>
<evidence type="ECO:0000256" key="12">
    <source>
        <dbReference type="ARBA" id="ARBA00022741"/>
    </source>
</evidence>
<evidence type="ECO:0000313" key="23">
    <source>
        <dbReference type="EMBL" id="AHG92574.1"/>
    </source>
</evidence>
<evidence type="ECO:0000259" key="22">
    <source>
        <dbReference type="PROSITE" id="PS50885"/>
    </source>
</evidence>
<comment type="subcellular location">
    <subcellularLocation>
        <location evidence="4">Cytoplasm</location>
    </subcellularLocation>
    <subcellularLocation>
        <location evidence="3">Membrane</location>
    </subcellularLocation>
</comment>
<keyword evidence="24" id="KW-1185">Reference proteome</keyword>
<evidence type="ECO:0000259" key="21">
    <source>
        <dbReference type="PROSITE" id="PS50109"/>
    </source>
</evidence>
<dbReference type="GO" id="GO:0005737">
    <property type="term" value="C:cytoplasm"/>
    <property type="evidence" value="ECO:0007669"/>
    <property type="project" value="UniProtKB-SubCell"/>
</dbReference>
<dbReference type="GO" id="GO:0046872">
    <property type="term" value="F:metal ion binding"/>
    <property type="evidence" value="ECO:0007669"/>
    <property type="project" value="UniProtKB-KW"/>
</dbReference>
<keyword evidence="23" id="KW-0614">Plasmid</keyword>
<dbReference type="OrthoDB" id="9781904at2"/>
<dbReference type="GO" id="GO:0046983">
    <property type="term" value="F:protein dimerization activity"/>
    <property type="evidence" value="ECO:0007669"/>
    <property type="project" value="InterPro"/>
</dbReference>
<dbReference type="RefSeq" id="WP_025413908.1">
    <property type="nucleotide sequence ID" value="NZ_CP007129.1"/>
</dbReference>
<keyword evidence="17" id="KW-0411">Iron-sulfur</keyword>
<evidence type="ECO:0000256" key="1">
    <source>
        <dbReference type="ARBA" id="ARBA00000085"/>
    </source>
</evidence>
<dbReference type="InParanoid" id="W0RNI0"/>
<evidence type="ECO:0000256" key="17">
    <source>
        <dbReference type="ARBA" id="ARBA00023014"/>
    </source>
</evidence>
<dbReference type="InterPro" id="IPR003660">
    <property type="entry name" value="HAMP_dom"/>
</dbReference>
<dbReference type="PROSITE" id="PS50109">
    <property type="entry name" value="HIS_KIN"/>
    <property type="match status" value="1"/>
</dbReference>
<evidence type="ECO:0000256" key="2">
    <source>
        <dbReference type="ARBA" id="ARBA00001966"/>
    </source>
</evidence>
<proteinExistence type="predicted"/>
<dbReference type="Gene3D" id="3.30.565.10">
    <property type="entry name" value="Histidine kinase-like ATPase, C-terminal domain"/>
    <property type="match status" value="1"/>
</dbReference>
<name>W0RNI0_9BACT</name>
<dbReference type="InterPro" id="IPR011712">
    <property type="entry name" value="Sig_transdc_His_kin_sub3_dim/P"/>
</dbReference>
<dbReference type="PANTHER" id="PTHR24421">
    <property type="entry name" value="NITRATE/NITRITE SENSOR PROTEIN NARX-RELATED"/>
    <property type="match status" value="1"/>
</dbReference>
<keyword evidence="20" id="KW-0472">Membrane</keyword>
<dbReference type="InterPro" id="IPR005467">
    <property type="entry name" value="His_kinase_dom"/>
</dbReference>
<feature type="transmembrane region" description="Helical" evidence="20">
    <location>
        <begin position="43"/>
        <end position="63"/>
    </location>
</feature>
<feature type="domain" description="Histidine kinase" evidence="21">
    <location>
        <begin position="273"/>
        <end position="363"/>
    </location>
</feature>
<dbReference type="PRINTS" id="PR00344">
    <property type="entry name" value="BCTRLSENSOR"/>
</dbReference>
<keyword evidence="20" id="KW-0812">Transmembrane</keyword>
<comment type="catalytic activity">
    <reaction evidence="1">
        <text>ATP + protein L-histidine = ADP + protein N-phospho-L-histidine.</text>
        <dbReference type="EC" id="2.7.13.3"/>
    </reaction>
</comment>
<reference evidence="23 24" key="1">
    <citation type="journal article" date="2014" name="Genome Announc.">
        <title>Genome Sequence and Methylome of Soil Bacterium Gemmatirosa kalamazoonensis KBS708T, a Member of the Rarely Cultivated Gemmatimonadetes Phylum.</title>
        <authorList>
            <person name="Debruyn J.M."/>
            <person name="Radosevich M."/>
            <person name="Wommack K.E."/>
            <person name="Polson S.W."/>
            <person name="Hauser L.J."/>
            <person name="Fawaz M.N."/>
            <person name="Korlach J."/>
            <person name="Tsai Y.C."/>
        </authorList>
    </citation>
    <scope>NUCLEOTIDE SEQUENCE [LARGE SCALE GENOMIC DNA]</scope>
    <source>
        <strain evidence="23 24">KBS708</strain>
        <plasmid evidence="24">Plasmid 1</plasmid>
    </source>
</reference>
<dbReference type="Pfam" id="PF02518">
    <property type="entry name" value="HATPase_c"/>
    <property type="match status" value="1"/>
</dbReference>
<evidence type="ECO:0000256" key="3">
    <source>
        <dbReference type="ARBA" id="ARBA00004370"/>
    </source>
</evidence>
<keyword evidence="20" id="KW-1133">Transmembrane helix</keyword>
<evidence type="ECO:0000256" key="9">
    <source>
        <dbReference type="ARBA" id="ARBA00022553"/>
    </source>
</evidence>
<geneLocation type="plasmid" evidence="23 24">
    <name>1</name>
</geneLocation>
<keyword evidence="10" id="KW-0808">Transferase</keyword>
<dbReference type="Pfam" id="PF07730">
    <property type="entry name" value="HisKA_3"/>
    <property type="match status" value="1"/>
</dbReference>
<dbReference type="HOGENOM" id="CLU_000445_20_6_0"/>
<dbReference type="GO" id="GO:0000155">
    <property type="term" value="F:phosphorelay sensor kinase activity"/>
    <property type="evidence" value="ECO:0007669"/>
    <property type="project" value="InterPro"/>
</dbReference>
<dbReference type="InterPro" id="IPR003594">
    <property type="entry name" value="HATPase_dom"/>
</dbReference>
<dbReference type="CDD" id="cd16917">
    <property type="entry name" value="HATPase_UhpB-NarQ-NarX-like"/>
    <property type="match status" value="1"/>
</dbReference>
<keyword evidence="15" id="KW-0408">Iron</keyword>
<protein>
    <recommendedName>
        <fullName evidence="6">Oxygen sensor histidine kinase NreB</fullName>
        <ecNumber evidence="5">2.7.13.3</ecNumber>
    </recommendedName>
    <alternativeName>
        <fullName evidence="19">Nitrogen regulation protein B</fullName>
    </alternativeName>
</protein>
<evidence type="ECO:0000256" key="6">
    <source>
        <dbReference type="ARBA" id="ARBA00017322"/>
    </source>
</evidence>
<evidence type="ECO:0000256" key="10">
    <source>
        <dbReference type="ARBA" id="ARBA00022679"/>
    </source>
</evidence>
<dbReference type="SMART" id="SM00387">
    <property type="entry name" value="HATPase_c"/>
    <property type="match status" value="1"/>
</dbReference>
<dbReference type="Proteomes" id="UP000019151">
    <property type="component" value="Plasmid 1"/>
</dbReference>
<evidence type="ECO:0000256" key="19">
    <source>
        <dbReference type="ARBA" id="ARBA00030800"/>
    </source>
</evidence>
<dbReference type="EC" id="2.7.13.3" evidence="5"/>
<organism evidence="23 24">
    <name type="scientific">Gemmatirosa kalamazoonensis</name>
    <dbReference type="NCBI Taxonomy" id="861299"/>
    <lineage>
        <taxon>Bacteria</taxon>
        <taxon>Pseudomonadati</taxon>
        <taxon>Gemmatimonadota</taxon>
        <taxon>Gemmatimonadia</taxon>
        <taxon>Gemmatimonadales</taxon>
        <taxon>Gemmatimonadaceae</taxon>
        <taxon>Gemmatirosa</taxon>
    </lineage>
</organism>
<accession>W0RNI0</accession>
<dbReference type="InterPro" id="IPR004358">
    <property type="entry name" value="Sig_transdc_His_kin-like_C"/>
</dbReference>
<evidence type="ECO:0000256" key="18">
    <source>
        <dbReference type="ARBA" id="ARBA00024827"/>
    </source>
</evidence>
<dbReference type="EMBL" id="CP007129">
    <property type="protein sequence ID" value="AHG92574.1"/>
    <property type="molecule type" value="Genomic_DNA"/>
</dbReference>